<protein>
    <submittedName>
        <fullName evidence="1">Uncharacterized protein</fullName>
    </submittedName>
</protein>
<name>A0A6C0EQT1_9ZZZZ</name>
<dbReference type="AlphaFoldDB" id="A0A6C0EQT1"/>
<proteinExistence type="predicted"/>
<sequence length="256" mass="27828">MSDSLEDIPGSNIFEKILNDATAVEEKLLGPTYPYYNNIKTPREIGMSDEGSMRALGGDINGLIQYVEILVTGKSQASATGGPLGNKFFLKTGAKCMDTATNQQVDRYIYVDNVPSGNIPFISQGLGVNFSEFEGLIPGAMGNLNVLNPFAIMQSFLSGSTPPCQELTMQTIDINNNKSNQTHFVTLTDIKNMDPCIFQNGYNPAANTNCKQAFTTGVSKEAEPISLPDDPIDQLYFASLAGLGVYILYKFMEKSN</sequence>
<dbReference type="EMBL" id="MN738915">
    <property type="protein sequence ID" value="QHT31082.1"/>
    <property type="molecule type" value="Genomic_DNA"/>
</dbReference>
<organism evidence="1">
    <name type="scientific">viral metagenome</name>
    <dbReference type="NCBI Taxonomy" id="1070528"/>
    <lineage>
        <taxon>unclassified sequences</taxon>
        <taxon>metagenomes</taxon>
        <taxon>organismal metagenomes</taxon>
    </lineage>
</organism>
<reference evidence="1" key="1">
    <citation type="journal article" date="2020" name="Nature">
        <title>Giant virus diversity and host interactions through global metagenomics.</title>
        <authorList>
            <person name="Schulz F."/>
            <person name="Roux S."/>
            <person name="Paez-Espino D."/>
            <person name="Jungbluth S."/>
            <person name="Walsh D.A."/>
            <person name="Denef V.J."/>
            <person name="McMahon K.D."/>
            <person name="Konstantinidis K.T."/>
            <person name="Eloe-Fadrosh E.A."/>
            <person name="Kyrpides N.C."/>
            <person name="Woyke T."/>
        </authorList>
    </citation>
    <scope>NUCLEOTIDE SEQUENCE</scope>
    <source>
        <strain evidence="1">GVMAG-M-3300009155-2</strain>
    </source>
</reference>
<evidence type="ECO:0000313" key="1">
    <source>
        <dbReference type="EMBL" id="QHT31082.1"/>
    </source>
</evidence>
<accession>A0A6C0EQT1</accession>